<reference evidence="2 3" key="1">
    <citation type="submission" date="2018-11" db="EMBL/GenBank/DDBJ databases">
        <authorList>
            <consortium name="Pathogen Informatics"/>
        </authorList>
    </citation>
    <scope>NUCLEOTIDE SEQUENCE [LARGE SCALE GENOMIC DNA]</scope>
</reference>
<feature type="transmembrane region" description="Helical" evidence="1">
    <location>
        <begin position="36"/>
        <end position="58"/>
    </location>
</feature>
<keyword evidence="3" id="KW-1185">Reference proteome</keyword>
<feature type="transmembrane region" description="Helical" evidence="1">
    <location>
        <begin position="78"/>
        <end position="102"/>
    </location>
</feature>
<keyword evidence="1" id="KW-1133">Transmembrane helix</keyword>
<dbReference type="OrthoDB" id="5874460at2759"/>
<feature type="transmembrane region" description="Helical" evidence="1">
    <location>
        <begin position="6"/>
        <end position="24"/>
    </location>
</feature>
<organism evidence="3 4">
    <name type="scientific">Heligmosomoides polygyrus</name>
    <name type="common">Parasitic roundworm</name>
    <dbReference type="NCBI Taxonomy" id="6339"/>
    <lineage>
        <taxon>Eukaryota</taxon>
        <taxon>Metazoa</taxon>
        <taxon>Ecdysozoa</taxon>
        <taxon>Nematoda</taxon>
        <taxon>Chromadorea</taxon>
        <taxon>Rhabditida</taxon>
        <taxon>Rhabditina</taxon>
        <taxon>Rhabditomorpha</taxon>
        <taxon>Strongyloidea</taxon>
        <taxon>Heligmosomidae</taxon>
        <taxon>Heligmosomoides</taxon>
    </lineage>
</organism>
<proteinExistence type="predicted"/>
<name>A0A183F970_HELPZ</name>
<accession>A0A3P7U026</accession>
<gene>
    <name evidence="2" type="ORF">HPBE_LOCUS2713</name>
</gene>
<evidence type="ECO:0000313" key="4">
    <source>
        <dbReference type="WBParaSite" id="HPBE_0000271201-mRNA-1"/>
    </source>
</evidence>
<evidence type="ECO:0000256" key="1">
    <source>
        <dbReference type="SAM" id="Phobius"/>
    </source>
</evidence>
<reference evidence="4" key="2">
    <citation type="submission" date="2019-09" db="UniProtKB">
        <authorList>
            <consortium name="WormBaseParasite"/>
        </authorList>
    </citation>
    <scope>IDENTIFICATION</scope>
</reference>
<accession>A0A183F970</accession>
<dbReference type="Proteomes" id="UP000050761">
    <property type="component" value="Unassembled WGS sequence"/>
</dbReference>
<evidence type="ECO:0000313" key="2">
    <source>
        <dbReference type="EMBL" id="VDO27666.1"/>
    </source>
</evidence>
<keyword evidence="1" id="KW-0812">Transmembrane</keyword>
<evidence type="ECO:0000313" key="3">
    <source>
        <dbReference type="Proteomes" id="UP000050761"/>
    </source>
</evidence>
<keyword evidence="1" id="KW-0472">Membrane</keyword>
<protein>
    <submittedName>
        <fullName evidence="4">MARVEL domain-containing protein</fullName>
    </submittedName>
</protein>
<dbReference type="AlphaFoldDB" id="A0A183F970"/>
<sequence length="103" mass="11394">STATAWSVLLLAIAIQTALFNQVLPSLYGFRDKTSHLLSIVTFQLLLLYAICLVSLIVSASLESWYIGLTAGHLHARFIAVTVFNWLLVISYIVLLVVTILFV</sequence>
<dbReference type="WBParaSite" id="HPBE_0000271201-mRNA-1">
    <property type="protein sequence ID" value="HPBE_0000271201-mRNA-1"/>
    <property type="gene ID" value="HPBE_0000271201"/>
</dbReference>
<dbReference type="EMBL" id="UZAH01004648">
    <property type="protein sequence ID" value="VDO27666.1"/>
    <property type="molecule type" value="Genomic_DNA"/>
</dbReference>